<evidence type="ECO:0000256" key="1">
    <source>
        <dbReference type="ARBA" id="ARBA00004496"/>
    </source>
</evidence>
<gene>
    <name evidence="7" type="ORF">LR48_Vigan07g236900</name>
</gene>
<feature type="transmembrane region" description="Helical" evidence="6">
    <location>
        <begin position="43"/>
        <end position="62"/>
    </location>
</feature>
<evidence type="ECO:0000256" key="2">
    <source>
        <dbReference type="ARBA" id="ARBA00022490"/>
    </source>
</evidence>
<keyword evidence="5" id="KW-0378">Hydrolase</keyword>
<evidence type="ECO:0000313" key="8">
    <source>
        <dbReference type="Proteomes" id="UP000053144"/>
    </source>
</evidence>
<sequence length="432" mass="48669">MTVMMRGRMSRLARILRFEGGIDGGWRRCRGACEMKVRRRRGLGDLGFIATLAIWDFAWLWFSIGRSELGVKNGDACLICGLGCCAIGVMVHDKRNRGCFAGEDERSSQAQATWQRVKRQAGIRQNHFIPSMASKVEEKKMGVSAQHASRTAYEKEFRQLWFLCCSMEEAPEEPSQSRDSWRDHQTWITTQDILREKLITEDSFSWKLSSEGEPGYKKGEELRCVGGVDISFSKDDPSKACGTLVVLDFHTLQVLYQDFSFVTLQVPYVPGFLAFREAPVLQQLLEKMKRSDNPFYPQLLLVDGNGILHPRGKCFTKEYCFGLACHIGVEANLPTIGIGKNLHHVDGLTHSTVTKLLGAEENSSKEFINLVGCSGRIWGVAMRSTQGSIKPIFISIGHMISLQTAIMIVQKTCKFRVPEPIRQLISYSPKMQ</sequence>
<dbReference type="GO" id="GO:0003727">
    <property type="term" value="F:single-stranded RNA binding"/>
    <property type="evidence" value="ECO:0007669"/>
    <property type="project" value="TreeGrafter"/>
</dbReference>
<dbReference type="Gramene" id="KOM48665">
    <property type="protein sequence ID" value="KOM48665"/>
    <property type="gene ID" value="LR48_Vigan07g236900"/>
</dbReference>
<dbReference type="AlphaFoldDB" id="A0A0L9V0L7"/>
<evidence type="ECO:0000256" key="3">
    <source>
        <dbReference type="ARBA" id="ARBA00022722"/>
    </source>
</evidence>
<keyword evidence="6" id="KW-1133">Transmembrane helix</keyword>
<keyword evidence="4" id="KW-0255">Endonuclease</keyword>
<dbReference type="Pfam" id="PF04493">
    <property type="entry name" value="Endonuclease_5"/>
    <property type="match status" value="1"/>
</dbReference>
<evidence type="ECO:0000256" key="6">
    <source>
        <dbReference type="SAM" id="Phobius"/>
    </source>
</evidence>
<dbReference type="GO" id="GO:0016891">
    <property type="term" value="F:RNA endonuclease activity producing 5'-phosphomonoesters, hydrolytic mechanism"/>
    <property type="evidence" value="ECO:0007669"/>
    <property type="project" value="TreeGrafter"/>
</dbReference>
<protein>
    <recommendedName>
        <fullName evidence="9">Endonuclease V</fullName>
    </recommendedName>
</protein>
<dbReference type="EMBL" id="CM003377">
    <property type="protein sequence ID" value="KOM48665.1"/>
    <property type="molecule type" value="Genomic_DNA"/>
</dbReference>
<dbReference type="CDD" id="cd06559">
    <property type="entry name" value="Endonuclease_V"/>
    <property type="match status" value="1"/>
</dbReference>
<reference evidence="8" key="1">
    <citation type="journal article" date="2015" name="Proc. Natl. Acad. Sci. U.S.A.">
        <title>Genome sequencing of adzuki bean (Vigna angularis) provides insight into high starch and low fat accumulation and domestication.</title>
        <authorList>
            <person name="Yang K."/>
            <person name="Tian Z."/>
            <person name="Chen C."/>
            <person name="Luo L."/>
            <person name="Zhao B."/>
            <person name="Wang Z."/>
            <person name="Yu L."/>
            <person name="Li Y."/>
            <person name="Sun Y."/>
            <person name="Li W."/>
            <person name="Chen Y."/>
            <person name="Li Y."/>
            <person name="Zhang Y."/>
            <person name="Ai D."/>
            <person name="Zhao J."/>
            <person name="Shang C."/>
            <person name="Ma Y."/>
            <person name="Wu B."/>
            <person name="Wang M."/>
            <person name="Gao L."/>
            <person name="Sun D."/>
            <person name="Zhang P."/>
            <person name="Guo F."/>
            <person name="Wang W."/>
            <person name="Li Y."/>
            <person name="Wang J."/>
            <person name="Varshney R.K."/>
            <person name="Wang J."/>
            <person name="Ling H.Q."/>
            <person name="Wan P."/>
        </authorList>
    </citation>
    <scope>NUCLEOTIDE SEQUENCE</scope>
    <source>
        <strain evidence="8">cv. Jingnong 6</strain>
    </source>
</reference>
<keyword evidence="3" id="KW-0540">Nuclease</keyword>
<dbReference type="InterPro" id="IPR007581">
    <property type="entry name" value="Endonuclease-V"/>
</dbReference>
<comment type="subcellular location">
    <subcellularLocation>
        <location evidence="1">Cytoplasm</location>
    </subcellularLocation>
</comment>
<dbReference type="PANTHER" id="PTHR28511">
    <property type="entry name" value="ENDONUCLEASE V"/>
    <property type="match status" value="1"/>
</dbReference>
<keyword evidence="6" id="KW-0812">Transmembrane</keyword>
<dbReference type="GO" id="GO:0005737">
    <property type="term" value="C:cytoplasm"/>
    <property type="evidence" value="ECO:0007669"/>
    <property type="project" value="UniProtKB-SubCell"/>
</dbReference>
<proteinExistence type="predicted"/>
<evidence type="ECO:0008006" key="9">
    <source>
        <dbReference type="Google" id="ProtNLM"/>
    </source>
</evidence>
<name>A0A0L9V0L7_PHAAN</name>
<keyword evidence="6" id="KW-0472">Membrane</keyword>
<dbReference type="GO" id="GO:0005730">
    <property type="term" value="C:nucleolus"/>
    <property type="evidence" value="ECO:0007669"/>
    <property type="project" value="TreeGrafter"/>
</dbReference>
<keyword evidence="2" id="KW-0963">Cytoplasm</keyword>
<accession>A0A0L9V0L7</accession>
<evidence type="ECO:0000256" key="4">
    <source>
        <dbReference type="ARBA" id="ARBA00022759"/>
    </source>
</evidence>
<dbReference type="Gene3D" id="3.30.2170.10">
    <property type="entry name" value="archaeoglobus fulgidus dsm 4304 superfamily"/>
    <property type="match status" value="1"/>
</dbReference>
<organism evidence="7 8">
    <name type="scientific">Phaseolus angularis</name>
    <name type="common">Azuki bean</name>
    <name type="synonym">Vigna angularis</name>
    <dbReference type="NCBI Taxonomy" id="3914"/>
    <lineage>
        <taxon>Eukaryota</taxon>
        <taxon>Viridiplantae</taxon>
        <taxon>Streptophyta</taxon>
        <taxon>Embryophyta</taxon>
        <taxon>Tracheophyta</taxon>
        <taxon>Spermatophyta</taxon>
        <taxon>Magnoliopsida</taxon>
        <taxon>eudicotyledons</taxon>
        <taxon>Gunneridae</taxon>
        <taxon>Pentapetalae</taxon>
        <taxon>rosids</taxon>
        <taxon>fabids</taxon>
        <taxon>Fabales</taxon>
        <taxon>Fabaceae</taxon>
        <taxon>Papilionoideae</taxon>
        <taxon>50 kb inversion clade</taxon>
        <taxon>NPAAA clade</taxon>
        <taxon>indigoferoid/millettioid clade</taxon>
        <taxon>Phaseoleae</taxon>
        <taxon>Vigna</taxon>
    </lineage>
</organism>
<dbReference type="Proteomes" id="UP000053144">
    <property type="component" value="Chromosome 7"/>
</dbReference>
<dbReference type="STRING" id="3914.A0A0L9V0L7"/>
<evidence type="ECO:0000256" key="5">
    <source>
        <dbReference type="ARBA" id="ARBA00022801"/>
    </source>
</evidence>
<dbReference type="GO" id="GO:0006281">
    <property type="term" value="P:DNA repair"/>
    <property type="evidence" value="ECO:0007669"/>
    <property type="project" value="InterPro"/>
</dbReference>
<dbReference type="PANTHER" id="PTHR28511:SF1">
    <property type="entry name" value="ENDONUCLEASE V"/>
    <property type="match status" value="1"/>
</dbReference>
<evidence type="ECO:0000313" key="7">
    <source>
        <dbReference type="EMBL" id="KOM48665.1"/>
    </source>
</evidence>